<comment type="caution">
    <text evidence="2">The sequence shown here is derived from an EMBL/GenBank/DDBJ whole genome shotgun (WGS) entry which is preliminary data.</text>
</comment>
<dbReference type="EMBL" id="SWDB01000009">
    <property type="protein sequence ID" value="TKB46374.1"/>
    <property type="molecule type" value="Genomic_DNA"/>
</dbReference>
<evidence type="ECO:0000256" key="1">
    <source>
        <dbReference type="SAM" id="SignalP"/>
    </source>
</evidence>
<gene>
    <name evidence="2" type="ORF">E8M12_04790</name>
</gene>
<protein>
    <submittedName>
        <fullName evidence="2">Uncharacterized protein</fullName>
    </submittedName>
</protein>
<dbReference type="AlphaFoldDB" id="A0A4U1B722"/>
<feature type="signal peptide" evidence="1">
    <location>
        <begin position="1"/>
        <end position="26"/>
    </location>
</feature>
<dbReference type="PROSITE" id="PS51257">
    <property type="entry name" value="PROKAR_LIPOPROTEIN"/>
    <property type="match status" value="1"/>
</dbReference>
<evidence type="ECO:0000313" key="2">
    <source>
        <dbReference type="EMBL" id="TKB46374.1"/>
    </source>
</evidence>
<dbReference type="Proteomes" id="UP000307999">
    <property type="component" value="Unassembled WGS sequence"/>
</dbReference>
<accession>A0A4U1B722</accession>
<organism evidence="2 3">
    <name type="scientific">Thalassotalea mangrovi</name>
    <dbReference type="NCBI Taxonomy" id="2572245"/>
    <lineage>
        <taxon>Bacteria</taxon>
        <taxon>Pseudomonadati</taxon>
        <taxon>Pseudomonadota</taxon>
        <taxon>Gammaproteobacteria</taxon>
        <taxon>Alteromonadales</taxon>
        <taxon>Colwelliaceae</taxon>
        <taxon>Thalassotalea</taxon>
    </lineage>
</organism>
<keyword evidence="3" id="KW-1185">Reference proteome</keyword>
<reference evidence="2 3" key="1">
    <citation type="submission" date="2019-04" db="EMBL/GenBank/DDBJ databases">
        <title>Thalassotalea guangxiensis sp. nov., isolated from sediment of the coastal wetland.</title>
        <authorList>
            <person name="Zheng S."/>
            <person name="Zhang D."/>
        </authorList>
    </citation>
    <scope>NUCLEOTIDE SEQUENCE [LARGE SCALE GENOMIC DNA]</scope>
    <source>
        <strain evidence="2 3">ZS-4</strain>
    </source>
</reference>
<dbReference type="OrthoDB" id="6400967at2"/>
<dbReference type="RefSeq" id="WP_136734950.1">
    <property type="nucleotide sequence ID" value="NZ_SWDB01000009.1"/>
</dbReference>
<name>A0A4U1B722_9GAMM</name>
<proteinExistence type="predicted"/>
<sequence>MTYIDHRNWRAIIISCLCVLVLSACQVTCDLEQPPLVPGPVKTGSHFSSGQFASLSELLSQLDDVDVLLVTDHTLPEHLNMGTGGAQGKERVFIDPAATLLARELNNLGLNSFTLNVEDMTFAKGELADKASVDFAYGEYDKVLQRAVANGITIIALHFDADIMIADGETVANYIGGTQIIFDPDSLSESSFKLGYYLLHDYQVLESLLDAGFRPRPGYRHEFRFQANQTLKIIGDSTGGGLLLELASQEQAMRLYRSPEAITAALQPSLQLLARAISDFRWQLSQSDKKLSQQ</sequence>
<evidence type="ECO:0000313" key="3">
    <source>
        <dbReference type="Proteomes" id="UP000307999"/>
    </source>
</evidence>
<keyword evidence="1" id="KW-0732">Signal</keyword>
<feature type="chain" id="PRO_5021002566" evidence="1">
    <location>
        <begin position="27"/>
        <end position="294"/>
    </location>
</feature>